<dbReference type="Proteomes" id="UP000001514">
    <property type="component" value="Unassembled WGS sequence"/>
</dbReference>
<name>D8S248_SELML</name>
<dbReference type="GO" id="GO:0005789">
    <property type="term" value="C:endoplasmic reticulum membrane"/>
    <property type="evidence" value="ECO:0007669"/>
    <property type="project" value="UniProtKB-SubCell"/>
</dbReference>
<gene>
    <name evidence="17" type="ORF">SELMODRAFT_176302</name>
</gene>
<keyword evidence="8 16" id="KW-0812">Transmembrane</keyword>
<evidence type="ECO:0000256" key="8">
    <source>
        <dbReference type="ARBA" id="ARBA00022692"/>
    </source>
</evidence>
<dbReference type="UniPathway" id="UPA00753"/>
<dbReference type="STRING" id="88036.D8S248"/>
<proteinExistence type="predicted"/>
<evidence type="ECO:0000256" key="2">
    <source>
        <dbReference type="ARBA" id="ARBA00004969"/>
    </source>
</evidence>
<dbReference type="AlphaFoldDB" id="D8S248"/>
<dbReference type="HOGENOM" id="CLU_111785_0_0_1"/>
<evidence type="ECO:0000313" key="17">
    <source>
        <dbReference type="EMBL" id="EFJ21567.1"/>
    </source>
</evidence>
<keyword evidence="5" id="KW-0489">Methyltransferase</keyword>
<dbReference type="OrthoDB" id="8300106at2759"/>
<dbReference type="PANTHER" id="PTHR15458">
    <property type="entry name" value="PHOSPHATIDYLETHANOLAMINE N-METHYLTRANSFERASE"/>
    <property type="match status" value="1"/>
</dbReference>
<keyword evidence="9" id="KW-0256">Endoplasmic reticulum</keyword>
<accession>D8S248</accession>
<evidence type="ECO:0000256" key="9">
    <source>
        <dbReference type="ARBA" id="ARBA00022824"/>
    </source>
</evidence>
<dbReference type="KEGG" id="smo:SELMODRAFT_176302"/>
<reference evidence="17 18" key="1">
    <citation type="journal article" date="2011" name="Science">
        <title>The Selaginella genome identifies genetic changes associated with the evolution of vascular plants.</title>
        <authorList>
            <person name="Banks J.A."/>
            <person name="Nishiyama T."/>
            <person name="Hasebe M."/>
            <person name="Bowman J.L."/>
            <person name="Gribskov M."/>
            <person name="dePamphilis C."/>
            <person name="Albert V.A."/>
            <person name="Aono N."/>
            <person name="Aoyama T."/>
            <person name="Ambrose B.A."/>
            <person name="Ashton N.W."/>
            <person name="Axtell M.J."/>
            <person name="Barker E."/>
            <person name="Barker M.S."/>
            <person name="Bennetzen J.L."/>
            <person name="Bonawitz N.D."/>
            <person name="Chapple C."/>
            <person name="Cheng C."/>
            <person name="Correa L.G."/>
            <person name="Dacre M."/>
            <person name="DeBarry J."/>
            <person name="Dreyer I."/>
            <person name="Elias M."/>
            <person name="Engstrom E.M."/>
            <person name="Estelle M."/>
            <person name="Feng L."/>
            <person name="Finet C."/>
            <person name="Floyd S.K."/>
            <person name="Frommer W.B."/>
            <person name="Fujita T."/>
            <person name="Gramzow L."/>
            <person name="Gutensohn M."/>
            <person name="Harholt J."/>
            <person name="Hattori M."/>
            <person name="Heyl A."/>
            <person name="Hirai T."/>
            <person name="Hiwatashi Y."/>
            <person name="Ishikawa M."/>
            <person name="Iwata M."/>
            <person name="Karol K.G."/>
            <person name="Koehler B."/>
            <person name="Kolukisaoglu U."/>
            <person name="Kubo M."/>
            <person name="Kurata T."/>
            <person name="Lalonde S."/>
            <person name="Li K."/>
            <person name="Li Y."/>
            <person name="Litt A."/>
            <person name="Lyons E."/>
            <person name="Manning G."/>
            <person name="Maruyama T."/>
            <person name="Michael T.P."/>
            <person name="Mikami K."/>
            <person name="Miyazaki S."/>
            <person name="Morinaga S."/>
            <person name="Murata T."/>
            <person name="Mueller-Roeber B."/>
            <person name="Nelson D.R."/>
            <person name="Obara M."/>
            <person name="Oguri Y."/>
            <person name="Olmstead R.G."/>
            <person name="Onodera N."/>
            <person name="Petersen B.L."/>
            <person name="Pils B."/>
            <person name="Prigge M."/>
            <person name="Rensing S.A."/>
            <person name="Riano-Pachon D.M."/>
            <person name="Roberts A.W."/>
            <person name="Sato Y."/>
            <person name="Scheller H.V."/>
            <person name="Schulz B."/>
            <person name="Schulz C."/>
            <person name="Shakirov E.V."/>
            <person name="Shibagaki N."/>
            <person name="Shinohara N."/>
            <person name="Shippen D.E."/>
            <person name="Soerensen I."/>
            <person name="Sotooka R."/>
            <person name="Sugimoto N."/>
            <person name="Sugita M."/>
            <person name="Sumikawa N."/>
            <person name="Tanurdzic M."/>
            <person name="Theissen G."/>
            <person name="Ulvskov P."/>
            <person name="Wakazuki S."/>
            <person name="Weng J.K."/>
            <person name="Willats W.W."/>
            <person name="Wipf D."/>
            <person name="Wolf P.G."/>
            <person name="Yang L."/>
            <person name="Zimmer A.D."/>
            <person name="Zhu Q."/>
            <person name="Mitros T."/>
            <person name="Hellsten U."/>
            <person name="Loque D."/>
            <person name="Otillar R."/>
            <person name="Salamov A."/>
            <person name="Schmutz J."/>
            <person name="Shapiro H."/>
            <person name="Lindquist E."/>
            <person name="Lucas S."/>
            <person name="Rokhsar D."/>
            <person name="Grigoriev I.V."/>
        </authorList>
    </citation>
    <scope>NUCLEOTIDE SEQUENCE [LARGE SCALE GENOMIC DNA]</scope>
</reference>
<dbReference type="Gramene" id="EFJ21567">
    <property type="protein sequence ID" value="EFJ21567"/>
    <property type="gene ID" value="SELMODRAFT_176302"/>
</dbReference>
<evidence type="ECO:0000256" key="11">
    <source>
        <dbReference type="ARBA" id="ARBA00023098"/>
    </source>
</evidence>
<feature type="transmembrane region" description="Helical" evidence="16">
    <location>
        <begin position="118"/>
        <end position="146"/>
    </location>
</feature>
<keyword evidence="13" id="KW-0594">Phospholipid biosynthesis</keyword>
<comment type="pathway">
    <text evidence="2">Phospholipid metabolism; phosphatidylcholine biosynthesis.</text>
</comment>
<keyword evidence="4" id="KW-0444">Lipid biosynthesis</keyword>
<dbReference type="PANTHER" id="PTHR15458:SF5">
    <property type="entry name" value="PHOSPHATIDYLETHANOLAMINE N-METHYLTRANSFERASE"/>
    <property type="match status" value="1"/>
</dbReference>
<keyword evidence="10 16" id="KW-1133">Transmembrane helix</keyword>
<dbReference type="Pfam" id="PF04191">
    <property type="entry name" value="PEMT"/>
    <property type="match status" value="1"/>
</dbReference>
<evidence type="ECO:0000256" key="3">
    <source>
        <dbReference type="ARBA" id="ARBA00005189"/>
    </source>
</evidence>
<evidence type="ECO:0000313" key="18">
    <source>
        <dbReference type="Proteomes" id="UP000001514"/>
    </source>
</evidence>
<evidence type="ECO:0000256" key="10">
    <source>
        <dbReference type="ARBA" id="ARBA00022989"/>
    </source>
</evidence>
<comment type="subcellular location">
    <subcellularLocation>
        <location evidence="1">Endoplasmic reticulum membrane</location>
        <topology evidence="1">Multi-pass membrane protein</topology>
    </subcellularLocation>
</comment>
<protein>
    <recommendedName>
        <fullName evidence="15">phosphatidyl-N-methylethanolamine N-methyltransferase</fullName>
        <ecNumber evidence="15">2.1.1.71</ecNumber>
    </recommendedName>
</protein>
<keyword evidence="12 16" id="KW-0472">Membrane</keyword>
<keyword evidence="14" id="KW-1208">Phospholipid metabolism</keyword>
<keyword evidence="11" id="KW-0443">Lipid metabolism</keyword>
<dbReference type="FunCoup" id="D8S248">
    <property type="interactions" value="461"/>
</dbReference>
<keyword evidence="6" id="KW-0808">Transferase</keyword>
<dbReference type="GO" id="GO:0032259">
    <property type="term" value="P:methylation"/>
    <property type="evidence" value="ECO:0007669"/>
    <property type="project" value="UniProtKB-KW"/>
</dbReference>
<evidence type="ECO:0000256" key="14">
    <source>
        <dbReference type="ARBA" id="ARBA00023264"/>
    </source>
</evidence>
<evidence type="ECO:0000256" key="15">
    <source>
        <dbReference type="ARBA" id="ARBA00034137"/>
    </source>
</evidence>
<dbReference type="GO" id="GO:0006656">
    <property type="term" value="P:phosphatidylcholine biosynthetic process"/>
    <property type="evidence" value="ECO:0007669"/>
    <property type="project" value="UniProtKB-UniPathway"/>
</dbReference>
<evidence type="ECO:0000256" key="12">
    <source>
        <dbReference type="ARBA" id="ARBA00023136"/>
    </source>
</evidence>
<evidence type="ECO:0000256" key="13">
    <source>
        <dbReference type="ARBA" id="ARBA00023209"/>
    </source>
</evidence>
<keyword evidence="18" id="KW-1185">Reference proteome</keyword>
<keyword evidence="7" id="KW-0949">S-adenosyl-L-methionine</keyword>
<evidence type="ECO:0000256" key="16">
    <source>
        <dbReference type="SAM" id="Phobius"/>
    </source>
</evidence>
<sequence length="164" mass="18516">MEAILVSAGVLLPFPFYALLWMRPSLWTRLCGGADPCHAMALASTAMKAVQFLALASVADFSVWPPLWVWIPIAVGQALNIRVYQLLGEDGVYYGVRFGKSIPWVDKFPFGYLRDPQYFGSILSLLGCVYWIPFRFIALWCAGYLFMMFVESAEDPSTRARKNE</sequence>
<dbReference type="InterPro" id="IPR024960">
    <property type="entry name" value="PEMT/MFAP"/>
</dbReference>
<evidence type="ECO:0000256" key="4">
    <source>
        <dbReference type="ARBA" id="ARBA00022516"/>
    </source>
</evidence>
<dbReference type="EC" id="2.1.1.71" evidence="15"/>
<dbReference type="InParanoid" id="D8S248"/>
<organism evidence="18">
    <name type="scientific">Selaginella moellendorffii</name>
    <name type="common">Spikemoss</name>
    <dbReference type="NCBI Taxonomy" id="88036"/>
    <lineage>
        <taxon>Eukaryota</taxon>
        <taxon>Viridiplantae</taxon>
        <taxon>Streptophyta</taxon>
        <taxon>Embryophyta</taxon>
        <taxon>Tracheophyta</taxon>
        <taxon>Lycopodiopsida</taxon>
        <taxon>Selaginellales</taxon>
        <taxon>Selaginellaceae</taxon>
        <taxon>Selaginella</taxon>
    </lineage>
</organism>
<dbReference type="eggNOG" id="ENOG502S2X5">
    <property type="taxonomic scope" value="Eukaryota"/>
</dbReference>
<evidence type="ECO:0000256" key="5">
    <source>
        <dbReference type="ARBA" id="ARBA00022603"/>
    </source>
</evidence>
<evidence type="ECO:0000256" key="6">
    <source>
        <dbReference type="ARBA" id="ARBA00022679"/>
    </source>
</evidence>
<comment type="pathway">
    <text evidence="3">Lipid metabolism.</text>
</comment>
<dbReference type="EMBL" id="GL377599">
    <property type="protein sequence ID" value="EFJ21567.1"/>
    <property type="molecule type" value="Genomic_DNA"/>
</dbReference>
<dbReference type="Gene3D" id="1.20.120.1630">
    <property type="match status" value="1"/>
</dbReference>
<dbReference type="GO" id="GO:0000773">
    <property type="term" value="F:phosphatidyl-N-methylethanolamine N-methyltransferase activity"/>
    <property type="evidence" value="ECO:0007669"/>
    <property type="project" value="UniProtKB-EC"/>
</dbReference>
<evidence type="ECO:0000256" key="1">
    <source>
        <dbReference type="ARBA" id="ARBA00004477"/>
    </source>
</evidence>
<evidence type="ECO:0000256" key="7">
    <source>
        <dbReference type="ARBA" id="ARBA00022691"/>
    </source>
</evidence>
<dbReference type="InterPro" id="IPR007318">
    <property type="entry name" value="Phopholipid_MeTrfase"/>
</dbReference>
<dbReference type="OMA" id="LYFWPLI"/>